<gene>
    <name evidence="1" type="ORF">METZ01_LOCUS415350</name>
</gene>
<evidence type="ECO:0000313" key="1">
    <source>
        <dbReference type="EMBL" id="SVD62496.1"/>
    </source>
</evidence>
<organism evidence="1">
    <name type="scientific">marine metagenome</name>
    <dbReference type="NCBI Taxonomy" id="408172"/>
    <lineage>
        <taxon>unclassified sequences</taxon>
        <taxon>metagenomes</taxon>
        <taxon>ecological metagenomes</taxon>
    </lineage>
</organism>
<dbReference type="EMBL" id="UINC01162635">
    <property type="protein sequence ID" value="SVD62496.1"/>
    <property type="molecule type" value="Genomic_DNA"/>
</dbReference>
<name>A0A382WUE8_9ZZZZ</name>
<reference evidence="1" key="1">
    <citation type="submission" date="2018-05" db="EMBL/GenBank/DDBJ databases">
        <authorList>
            <person name="Lanie J.A."/>
            <person name="Ng W.-L."/>
            <person name="Kazmierczak K.M."/>
            <person name="Andrzejewski T.M."/>
            <person name="Davidsen T.M."/>
            <person name="Wayne K.J."/>
            <person name="Tettelin H."/>
            <person name="Glass J.I."/>
            <person name="Rusch D."/>
            <person name="Podicherti R."/>
            <person name="Tsui H.-C.T."/>
            <person name="Winkler M.E."/>
        </authorList>
    </citation>
    <scope>NUCLEOTIDE SEQUENCE</scope>
</reference>
<dbReference type="AlphaFoldDB" id="A0A382WUE8"/>
<proteinExistence type="predicted"/>
<sequence length="37" mass="4184">MGKLDAEIHMAKPGQIVKLSKCMLGDKNSFFFNLENQ</sequence>
<accession>A0A382WUE8</accession>
<protein>
    <submittedName>
        <fullName evidence="1">Uncharacterized protein</fullName>
    </submittedName>
</protein>